<accession>A0A2D2DQ87</accession>
<name>A0A2D2DQ87_9BURK</name>
<protein>
    <recommendedName>
        <fullName evidence="3">Response regulatory domain-containing protein</fullName>
    </recommendedName>
</protein>
<organism evidence="4 5">
    <name type="scientific">Massilia violaceinigra</name>
    <dbReference type="NCBI Taxonomy" id="2045208"/>
    <lineage>
        <taxon>Bacteria</taxon>
        <taxon>Pseudomonadati</taxon>
        <taxon>Pseudomonadota</taxon>
        <taxon>Betaproteobacteria</taxon>
        <taxon>Burkholderiales</taxon>
        <taxon>Oxalobacteraceae</taxon>
        <taxon>Telluria group</taxon>
        <taxon>Massilia</taxon>
    </lineage>
</organism>
<sequence>MSCAIRLPRSSRPRRCWPWSPSSANALEKAATEKYDVFLLDIGLPGMDGNELARRLRASSQSAHATLIAVTGYGQEYGKESAIAAGFDYYFVKPANPKLLVELLAGINPA</sequence>
<dbReference type="GO" id="GO:0000160">
    <property type="term" value="P:phosphorelay signal transduction system"/>
    <property type="evidence" value="ECO:0007669"/>
    <property type="project" value="InterPro"/>
</dbReference>
<dbReference type="InterPro" id="IPR050595">
    <property type="entry name" value="Bact_response_regulator"/>
</dbReference>
<dbReference type="KEGG" id="mass:CR152_23450"/>
<dbReference type="SMART" id="SM00448">
    <property type="entry name" value="REC"/>
    <property type="match status" value="1"/>
</dbReference>
<dbReference type="Proteomes" id="UP000229897">
    <property type="component" value="Chromosome"/>
</dbReference>
<dbReference type="PANTHER" id="PTHR44591">
    <property type="entry name" value="STRESS RESPONSE REGULATOR PROTEIN 1"/>
    <property type="match status" value="1"/>
</dbReference>
<dbReference type="Gene3D" id="3.40.50.2300">
    <property type="match status" value="1"/>
</dbReference>
<evidence type="ECO:0000259" key="3">
    <source>
        <dbReference type="PROSITE" id="PS50110"/>
    </source>
</evidence>
<dbReference type="SUPFAM" id="SSF52172">
    <property type="entry name" value="CheY-like"/>
    <property type="match status" value="1"/>
</dbReference>
<dbReference type="PROSITE" id="PS50110">
    <property type="entry name" value="RESPONSE_REGULATORY"/>
    <property type="match status" value="1"/>
</dbReference>
<evidence type="ECO:0000313" key="5">
    <source>
        <dbReference type="Proteomes" id="UP000229897"/>
    </source>
</evidence>
<dbReference type="AlphaFoldDB" id="A0A2D2DQ87"/>
<reference evidence="4" key="1">
    <citation type="submission" date="2017-10" db="EMBL/GenBank/DDBJ databases">
        <title>Massilia psychrophilum sp. nov., a novel purple-pigmented bacterium isolated from Tianshan glacier, Xinjiang Municipality, China.</title>
        <authorList>
            <person name="Wang H."/>
        </authorList>
    </citation>
    <scope>NUCLEOTIDE SEQUENCE [LARGE SCALE GENOMIC DNA]</scope>
    <source>
        <strain evidence="4">B2</strain>
    </source>
</reference>
<dbReference type="InterPro" id="IPR011006">
    <property type="entry name" value="CheY-like_superfamily"/>
</dbReference>
<proteinExistence type="predicted"/>
<evidence type="ECO:0000256" key="2">
    <source>
        <dbReference type="PROSITE-ProRule" id="PRU00169"/>
    </source>
</evidence>
<keyword evidence="5" id="KW-1185">Reference proteome</keyword>
<dbReference type="PANTHER" id="PTHR44591:SF3">
    <property type="entry name" value="RESPONSE REGULATORY DOMAIN-CONTAINING PROTEIN"/>
    <property type="match status" value="1"/>
</dbReference>
<feature type="modified residue" description="4-aspartylphosphate" evidence="2">
    <location>
        <position position="41"/>
    </location>
</feature>
<gene>
    <name evidence="4" type="ORF">CR152_23450</name>
</gene>
<feature type="domain" description="Response regulatory" evidence="3">
    <location>
        <begin position="1"/>
        <end position="108"/>
    </location>
</feature>
<dbReference type="OrthoDB" id="5421695at2"/>
<evidence type="ECO:0000313" key="4">
    <source>
        <dbReference type="EMBL" id="ATQ77141.1"/>
    </source>
</evidence>
<evidence type="ECO:0000256" key="1">
    <source>
        <dbReference type="ARBA" id="ARBA00022553"/>
    </source>
</evidence>
<keyword evidence="1 2" id="KW-0597">Phosphoprotein</keyword>
<dbReference type="InterPro" id="IPR001789">
    <property type="entry name" value="Sig_transdc_resp-reg_receiver"/>
</dbReference>
<dbReference type="EMBL" id="CP024608">
    <property type="protein sequence ID" value="ATQ77141.1"/>
    <property type="molecule type" value="Genomic_DNA"/>
</dbReference>
<dbReference type="Pfam" id="PF00072">
    <property type="entry name" value="Response_reg"/>
    <property type="match status" value="1"/>
</dbReference>